<dbReference type="Pfam" id="PF13416">
    <property type="entry name" value="SBP_bac_8"/>
    <property type="match status" value="1"/>
</dbReference>
<evidence type="ECO:0000256" key="4">
    <source>
        <dbReference type="ARBA" id="ARBA00017470"/>
    </source>
</evidence>
<comment type="subcellular location">
    <subcellularLocation>
        <location evidence="1">Periplasm</location>
    </subcellularLocation>
</comment>
<evidence type="ECO:0000256" key="1">
    <source>
        <dbReference type="ARBA" id="ARBA00004418"/>
    </source>
</evidence>
<dbReference type="STRING" id="938405.SAMN02927895_00248"/>
<dbReference type="SUPFAM" id="SSF53850">
    <property type="entry name" value="Periplasmic binding protein-like II"/>
    <property type="match status" value="1"/>
</dbReference>
<comment type="function">
    <text evidence="7">Part of the ABC transporter complex UgpBAEC involved in sn-glycerol-3-phosphate (G3P) import. Binds G3P.</text>
</comment>
<accession>A0A1G6J775</accession>
<dbReference type="Proteomes" id="UP000198925">
    <property type="component" value="Unassembled WGS sequence"/>
</dbReference>
<evidence type="ECO:0000256" key="7">
    <source>
        <dbReference type="ARBA" id="ARBA00034473"/>
    </source>
</evidence>
<comment type="subunit">
    <text evidence="3">The complex is composed of two ATP-binding proteins (UgpC), two transmembrane proteins (UgpA and UgpE) and a solute-binding protein (UgpB).</text>
</comment>
<dbReference type="RefSeq" id="WP_090659394.1">
    <property type="nucleotide sequence ID" value="NZ_FMZX01000001.1"/>
</dbReference>
<dbReference type="PANTHER" id="PTHR43649">
    <property type="entry name" value="ARABINOSE-BINDING PROTEIN-RELATED"/>
    <property type="match status" value="1"/>
</dbReference>
<dbReference type="PANTHER" id="PTHR43649:SF31">
    <property type="entry name" value="SN-GLYCEROL-3-PHOSPHATE-BINDING PERIPLASMIC PROTEIN UGPB"/>
    <property type="match status" value="1"/>
</dbReference>
<protein>
    <recommendedName>
        <fullName evidence="4">sn-glycerol-3-phosphate-binding periplasmic protein UgpB</fullName>
    </recommendedName>
</protein>
<name>A0A1G6J775_9PROT</name>
<dbReference type="GO" id="GO:0042597">
    <property type="term" value="C:periplasmic space"/>
    <property type="evidence" value="ECO:0007669"/>
    <property type="project" value="UniProtKB-SubCell"/>
</dbReference>
<evidence type="ECO:0000256" key="2">
    <source>
        <dbReference type="ARBA" id="ARBA00008520"/>
    </source>
</evidence>
<dbReference type="EMBL" id="FMZX01000001">
    <property type="protein sequence ID" value="SDC13756.1"/>
    <property type="molecule type" value="Genomic_DNA"/>
</dbReference>
<dbReference type="AlphaFoldDB" id="A0A1G6J775"/>
<evidence type="ECO:0000256" key="8">
    <source>
        <dbReference type="SAM" id="SignalP"/>
    </source>
</evidence>
<evidence type="ECO:0000256" key="6">
    <source>
        <dbReference type="ARBA" id="ARBA00022729"/>
    </source>
</evidence>
<sequence>MRRRFLAQASLAAAAIAATRSRPAAAQAPVEIQFWHGLPQPLGGQLEQIVAGFNASQAGVKVVPSFRGSYPETMVAAIAAFRANAAPHVVQMFEVGTGTMMAAGRAVKPVHELLSEAGVTIDFNDYLPAVRGYYQASDGRQMSMPFNSSTAVMWYNKDHFKRAGLNPEAPPKTWEEVAEALKKLKAAGIASPMTTSWPAWIQVEQVSAIHNVPLASLGNGFDGLGATMQVNNPLMVRHMNNLIAWQRDGLFKYGGRDNAPDALFPAGEVSIAMASSGLRSRITREARFEWGTAMLPYYGDVAGAPHNSIIGGASFWALNRGPQGGRNAAEWKGVAEFYRYLSNPEIDAKWHMETGYVPVRRASYQVAKSAGFYEKNPGSDVPIEQLLRGGEMTPNTRGIRLGGYVEIRNIVQEEMEKSFQGQQNGQQAMDAVVQRGNAVLRNFERQNRG</sequence>
<dbReference type="NCBIfam" id="NF008211">
    <property type="entry name" value="PRK10974.1"/>
    <property type="match status" value="1"/>
</dbReference>
<evidence type="ECO:0000313" key="10">
    <source>
        <dbReference type="Proteomes" id="UP000198925"/>
    </source>
</evidence>
<evidence type="ECO:0000256" key="3">
    <source>
        <dbReference type="ARBA" id="ARBA00011557"/>
    </source>
</evidence>
<dbReference type="InterPro" id="IPR050490">
    <property type="entry name" value="Bact_solute-bd_prot1"/>
</dbReference>
<keyword evidence="6 8" id="KW-0732">Signal</keyword>
<feature type="signal peptide" evidence="8">
    <location>
        <begin position="1"/>
        <end position="26"/>
    </location>
</feature>
<feature type="chain" id="PRO_5011643260" description="sn-glycerol-3-phosphate-binding periplasmic protein UgpB" evidence="8">
    <location>
        <begin position="27"/>
        <end position="449"/>
    </location>
</feature>
<keyword evidence="5" id="KW-0813">Transport</keyword>
<dbReference type="InterPro" id="IPR006059">
    <property type="entry name" value="SBP"/>
</dbReference>
<organism evidence="9 10">
    <name type="scientific">Belnapia rosea</name>
    <dbReference type="NCBI Taxonomy" id="938405"/>
    <lineage>
        <taxon>Bacteria</taxon>
        <taxon>Pseudomonadati</taxon>
        <taxon>Pseudomonadota</taxon>
        <taxon>Alphaproteobacteria</taxon>
        <taxon>Acetobacterales</taxon>
        <taxon>Roseomonadaceae</taxon>
        <taxon>Belnapia</taxon>
    </lineage>
</organism>
<evidence type="ECO:0000256" key="5">
    <source>
        <dbReference type="ARBA" id="ARBA00022448"/>
    </source>
</evidence>
<dbReference type="CDD" id="cd14748">
    <property type="entry name" value="PBP2_UgpB"/>
    <property type="match status" value="1"/>
</dbReference>
<gene>
    <name evidence="9" type="ORF">SAMN04487779_100161</name>
</gene>
<evidence type="ECO:0000313" key="9">
    <source>
        <dbReference type="EMBL" id="SDC13756.1"/>
    </source>
</evidence>
<reference evidence="9 10" key="1">
    <citation type="submission" date="2016-10" db="EMBL/GenBank/DDBJ databases">
        <authorList>
            <person name="de Groot N.N."/>
        </authorList>
    </citation>
    <scope>NUCLEOTIDE SEQUENCE [LARGE SCALE GENOMIC DNA]</scope>
    <source>
        <strain evidence="9 10">CPCC 100156</strain>
    </source>
</reference>
<proteinExistence type="inferred from homology"/>
<comment type="similarity">
    <text evidence="2">Belongs to the bacterial solute-binding protein 1 family.</text>
</comment>
<keyword evidence="10" id="KW-1185">Reference proteome</keyword>
<dbReference type="Gene3D" id="3.40.190.10">
    <property type="entry name" value="Periplasmic binding protein-like II"/>
    <property type="match status" value="2"/>
</dbReference>